<dbReference type="SUPFAM" id="SSF47384">
    <property type="entry name" value="Homodimeric domain of signal transducing histidine kinase"/>
    <property type="match status" value="1"/>
</dbReference>
<dbReference type="InterPro" id="IPR036890">
    <property type="entry name" value="HATPase_C_sf"/>
</dbReference>
<dbReference type="CDD" id="cd00082">
    <property type="entry name" value="HisKA"/>
    <property type="match status" value="1"/>
</dbReference>
<dbReference type="InterPro" id="IPR003661">
    <property type="entry name" value="HisK_dim/P_dom"/>
</dbReference>
<evidence type="ECO:0000256" key="7">
    <source>
        <dbReference type="SAM" id="MobiDB-lite"/>
    </source>
</evidence>
<dbReference type="PANTHER" id="PTHR43304">
    <property type="entry name" value="PHYTOCHROME-LIKE PROTEIN CPH1"/>
    <property type="match status" value="1"/>
</dbReference>
<dbReference type="InterPro" id="IPR003594">
    <property type="entry name" value="HATPase_dom"/>
</dbReference>
<dbReference type="InterPro" id="IPR005467">
    <property type="entry name" value="His_kinase_dom"/>
</dbReference>
<dbReference type="Gene3D" id="3.30.565.10">
    <property type="entry name" value="Histidine kinase-like ATPase, C-terminal domain"/>
    <property type="match status" value="1"/>
</dbReference>
<feature type="domain" description="Histidine kinase" evidence="9">
    <location>
        <begin position="184"/>
        <end position="397"/>
    </location>
</feature>
<accession>A0A202E4S6</accession>
<feature type="transmembrane region" description="Helical" evidence="8">
    <location>
        <begin position="101"/>
        <end position="125"/>
    </location>
</feature>
<dbReference type="Gene3D" id="1.10.287.130">
    <property type="match status" value="1"/>
</dbReference>
<feature type="transmembrane region" description="Helical" evidence="8">
    <location>
        <begin position="39"/>
        <end position="63"/>
    </location>
</feature>
<dbReference type="SMART" id="SM00387">
    <property type="entry name" value="HATPase_c"/>
    <property type="match status" value="1"/>
</dbReference>
<dbReference type="RefSeq" id="WP_087715586.1">
    <property type="nucleotide sequence ID" value="NZ_MWPH01000005.1"/>
</dbReference>
<comment type="catalytic activity">
    <reaction evidence="1">
        <text>ATP + protein L-histidine = ADP + protein N-phospho-L-histidine.</text>
        <dbReference type="EC" id="2.7.13.3"/>
    </reaction>
</comment>
<dbReference type="GO" id="GO:0000155">
    <property type="term" value="F:phosphorelay sensor kinase activity"/>
    <property type="evidence" value="ECO:0007669"/>
    <property type="project" value="InterPro"/>
</dbReference>
<feature type="region of interest" description="Disordered" evidence="7">
    <location>
        <begin position="400"/>
        <end position="419"/>
    </location>
</feature>
<evidence type="ECO:0000256" key="5">
    <source>
        <dbReference type="ARBA" id="ARBA00022777"/>
    </source>
</evidence>
<dbReference type="InterPro" id="IPR052162">
    <property type="entry name" value="Sensor_kinase/Photoreceptor"/>
</dbReference>
<evidence type="ECO:0000259" key="9">
    <source>
        <dbReference type="PROSITE" id="PS50109"/>
    </source>
</evidence>
<organism evidence="10 11">
    <name type="scientific">Natronolimnobius baerhuensis</name>
    <dbReference type="NCBI Taxonomy" id="253108"/>
    <lineage>
        <taxon>Archaea</taxon>
        <taxon>Methanobacteriati</taxon>
        <taxon>Methanobacteriota</taxon>
        <taxon>Stenosarchaea group</taxon>
        <taxon>Halobacteria</taxon>
        <taxon>Halobacteriales</taxon>
        <taxon>Natrialbaceae</taxon>
        <taxon>Natronolimnobius</taxon>
    </lineage>
</organism>
<reference evidence="10 11" key="1">
    <citation type="submission" date="2017-02" db="EMBL/GenBank/DDBJ databases">
        <title>Natronthermophilus aegyptiacus gen. nov.,sp. nov., an aerobic, extremely halophilic alkalithermophilic archaeon isolated from the athalassohaline Wadi An Natrun, Egypt.</title>
        <authorList>
            <person name="Zhao B."/>
        </authorList>
    </citation>
    <scope>NUCLEOTIDE SEQUENCE [LARGE SCALE GENOMIC DNA]</scope>
    <source>
        <strain evidence="10 11">CGMCC 1.3597</strain>
    </source>
</reference>
<evidence type="ECO:0000256" key="2">
    <source>
        <dbReference type="ARBA" id="ARBA00012438"/>
    </source>
</evidence>
<keyword evidence="4" id="KW-0808">Transferase</keyword>
<dbReference type="Proteomes" id="UP000196084">
    <property type="component" value="Unassembled WGS sequence"/>
</dbReference>
<evidence type="ECO:0000313" key="10">
    <source>
        <dbReference type="EMBL" id="OVE82910.1"/>
    </source>
</evidence>
<gene>
    <name evidence="10" type="ORF">B2G88_18105</name>
</gene>
<dbReference type="Pfam" id="PF02518">
    <property type="entry name" value="HATPase_c"/>
    <property type="match status" value="1"/>
</dbReference>
<name>A0A202E4S6_9EURY</name>
<feature type="coiled-coil region" evidence="6">
    <location>
        <begin position="127"/>
        <end position="181"/>
    </location>
</feature>
<keyword evidence="8" id="KW-0812">Transmembrane</keyword>
<dbReference type="AlphaFoldDB" id="A0A202E4S6"/>
<evidence type="ECO:0000256" key="4">
    <source>
        <dbReference type="ARBA" id="ARBA00022679"/>
    </source>
</evidence>
<dbReference type="EC" id="2.7.13.3" evidence="2"/>
<dbReference type="PRINTS" id="PR00344">
    <property type="entry name" value="BCTRLSENSOR"/>
</dbReference>
<dbReference type="OrthoDB" id="106630at2157"/>
<keyword evidence="8" id="KW-1133">Transmembrane helix</keyword>
<dbReference type="Pfam" id="PF00512">
    <property type="entry name" value="HisKA"/>
    <property type="match status" value="1"/>
</dbReference>
<keyword evidence="11" id="KW-1185">Reference proteome</keyword>
<evidence type="ECO:0000256" key="1">
    <source>
        <dbReference type="ARBA" id="ARBA00000085"/>
    </source>
</evidence>
<evidence type="ECO:0000256" key="8">
    <source>
        <dbReference type="SAM" id="Phobius"/>
    </source>
</evidence>
<keyword evidence="5 10" id="KW-0418">Kinase</keyword>
<dbReference type="PROSITE" id="PS50109">
    <property type="entry name" value="HIS_KIN"/>
    <property type="match status" value="1"/>
</dbReference>
<dbReference type="SUPFAM" id="SSF55874">
    <property type="entry name" value="ATPase domain of HSP90 chaperone/DNA topoisomerase II/histidine kinase"/>
    <property type="match status" value="1"/>
</dbReference>
<protein>
    <recommendedName>
        <fullName evidence="2">histidine kinase</fullName>
        <ecNumber evidence="2">2.7.13.3</ecNumber>
    </recommendedName>
</protein>
<proteinExistence type="predicted"/>
<feature type="transmembrane region" description="Helical" evidence="8">
    <location>
        <begin position="75"/>
        <end position="95"/>
    </location>
</feature>
<keyword evidence="3" id="KW-0597">Phosphoprotein</keyword>
<dbReference type="FunFam" id="3.30.565.10:FF:000006">
    <property type="entry name" value="Sensor histidine kinase WalK"/>
    <property type="match status" value="1"/>
</dbReference>
<evidence type="ECO:0000313" key="11">
    <source>
        <dbReference type="Proteomes" id="UP000196084"/>
    </source>
</evidence>
<dbReference type="InterPro" id="IPR004358">
    <property type="entry name" value="Sig_transdc_His_kin-like_C"/>
</dbReference>
<dbReference type="SMART" id="SM00388">
    <property type="entry name" value="HisKA"/>
    <property type="match status" value="1"/>
</dbReference>
<dbReference type="PANTHER" id="PTHR43304:SF1">
    <property type="entry name" value="PAC DOMAIN-CONTAINING PROTEIN"/>
    <property type="match status" value="1"/>
</dbReference>
<keyword evidence="6" id="KW-0175">Coiled coil</keyword>
<keyword evidence="8" id="KW-0472">Membrane</keyword>
<dbReference type="EMBL" id="MWPH01000005">
    <property type="protein sequence ID" value="OVE82910.1"/>
    <property type="molecule type" value="Genomic_DNA"/>
</dbReference>
<evidence type="ECO:0000256" key="3">
    <source>
        <dbReference type="ARBA" id="ARBA00022553"/>
    </source>
</evidence>
<evidence type="ECO:0000256" key="6">
    <source>
        <dbReference type="SAM" id="Coils"/>
    </source>
</evidence>
<comment type="caution">
    <text evidence="10">The sequence shown here is derived from an EMBL/GenBank/DDBJ whole genome shotgun (WGS) entry which is preliminary data.</text>
</comment>
<dbReference type="InterPro" id="IPR036097">
    <property type="entry name" value="HisK_dim/P_sf"/>
</dbReference>
<sequence>MRHWNRLLTALGLFILTIGGVRTGNALLSEGIPLDDVLAGIVIEVILIGLPGLALMFVGLMLPKWSILPVFYSRIIMFAVGGVVVASVVTVLRQLHPAVEIVGITTSTQLILLSVGSVAGLLLGVENAHTLTKAKTLEKKNAELEQKYRLEKQNKELKQTERRLEEAVSELESSNERLEEFAYAVSHDLQEPLRMITSYLQLLEQRYEDDLDDEGEEFIEFAVDGAERMRSMIDGLLDYSRVQTQGDPFDTVDLDDVLDDVLTDLQFRVEESNAEIEREPLPTVEGDRSQLRQVFQNLLTNAIDYSGEDPPRIYISAERDGPAWTISVSDNGIGIDPSDAERIFGIFERLHSIDEHTGSGIGLAVCKRIIERHDGTIWVDSEPGSGSTFSFTLPDAEAVSNDLNHNNETKPTRHTYSNR</sequence>